<dbReference type="Pfam" id="PF13392">
    <property type="entry name" value="HNH_3"/>
    <property type="match status" value="1"/>
</dbReference>
<evidence type="ECO:0000259" key="1">
    <source>
        <dbReference type="Pfam" id="PF13392"/>
    </source>
</evidence>
<reference evidence="2" key="1">
    <citation type="journal article" date="2015" name="Nature">
        <title>Complex archaea that bridge the gap between prokaryotes and eukaryotes.</title>
        <authorList>
            <person name="Spang A."/>
            <person name="Saw J.H."/>
            <person name="Jorgensen S.L."/>
            <person name="Zaremba-Niedzwiedzka K."/>
            <person name="Martijn J."/>
            <person name="Lind A.E."/>
            <person name="van Eijk R."/>
            <person name="Schleper C."/>
            <person name="Guy L."/>
            <person name="Ettema T.J."/>
        </authorList>
    </citation>
    <scope>NUCLEOTIDE SEQUENCE</scope>
</reference>
<dbReference type="EMBL" id="LAZR01003653">
    <property type="protein sequence ID" value="KKN16028.1"/>
    <property type="molecule type" value="Genomic_DNA"/>
</dbReference>
<feature type="domain" description="HNH nuclease" evidence="1">
    <location>
        <begin position="104"/>
        <end position="132"/>
    </location>
</feature>
<protein>
    <recommendedName>
        <fullName evidence="1">HNH nuclease domain-containing protein</fullName>
    </recommendedName>
</protein>
<dbReference type="InterPro" id="IPR044925">
    <property type="entry name" value="His-Me_finger_sf"/>
</dbReference>
<gene>
    <name evidence="2" type="ORF">LCGC14_0979900</name>
</gene>
<dbReference type="Gene3D" id="3.90.75.20">
    <property type="match status" value="1"/>
</dbReference>
<sequence>MPTTILKICPVCKKQFNVEIKRINAGQGIYCSNSCAGKVKNHKPVLWVLVPLTRGKFAKVDVENVLLIAPHSWQATPTTYGTYRAETHINKKVVRMHRFIMNAPAGKDIHHKNGNTLDNRKCNLLVCSRSEHFKIGGKHKPPIYYGEEWKKIHGKR</sequence>
<name>A0A0F9RFJ3_9ZZZZ</name>
<comment type="caution">
    <text evidence="2">The sequence shown here is derived from an EMBL/GenBank/DDBJ whole genome shotgun (WGS) entry which is preliminary data.</text>
</comment>
<proteinExistence type="predicted"/>
<dbReference type="AlphaFoldDB" id="A0A0F9RFJ3"/>
<organism evidence="2">
    <name type="scientific">marine sediment metagenome</name>
    <dbReference type="NCBI Taxonomy" id="412755"/>
    <lineage>
        <taxon>unclassified sequences</taxon>
        <taxon>metagenomes</taxon>
        <taxon>ecological metagenomes</taxon>
    </lineage>
</organism>
<accession>A0A0F9RFJ3</accession>
<evidence type="ECO:0000313" key="2">
    <source>
        <dbReference type="EMBL" id="KKN16028.1"/>
    </source>
</evidence>
<dbReference type="InterPro" id="IPR003615">
    <property type="entry name" value="HNH_nuc"/>
</dbReference>
<dbReference type="SUPFAM" id="SSF54060">
    <property type="entry name" value="His-Me finger endonucleases"/>
    <property type="match status" value="1"/>
</dbReference>